<dbReference type="EMBL" id="OVEO01000012">
    <property type="protein sequence ID" value="SPQ99799.1"/>
    <property type="molecule type" value="Genomic_DNA"/>
</dbReference>
<accession>A0A3P3YI46</accession>
<feature type="region of interest" description="Disordered" evidence="1">
    <location>
        <begin position="1"/>
        <end position="60"/>
    </location>
</feature>
<dbReference type="Proteomes" id="UP000290189">
    <property type="component" value="Unassembled WGS sequence"/>
</dbReference>
<geneLocation type="mitochondrion" evidence="2"/>
<keyword evidence="2" id="KW-0496">Mitochondrion</keyword>
<feature type="compositionally biased region" description="Acidic residues" evidence="1">
    <location>
        <begin position="19"/>
        <end position="30"/>
    </location>
</feature>
<proteinExistence type="predicted"/>
<organism evidence="2 3">
    <name type="scientific">Plasmodiophora brassicae</name>
    <name type="common">Clubroot disease agent</name>
    <dbReference type="NCBI Taxonomy" id="37360"/>
    <lineage>
        <taxon>Eukaryota</taxon>
        <taxon>Sar</taxon>
        <taxon>Rhizaria</taxon>
        <taxon>Endomyxa</taxon>
        <taxon>Phytomyxea</taxon>
        <taxon>Plasmodiophorida</taxon>
        <taxon>Plasmodiophoridae</taxon>
        <taxon>Plasmodiophora</taxon>
    </lineage>
</organism>
<dbReference type="AlphaFoldDB" id="A0A3P3YI46"/>
<evidence type="ECO:0000313" key="2">
    <source>
        <dbReference type="EMBL" id="SPQ99799.1"/>
    </source>
</evidence>
<evidence type="ECO:0000256" key="1">
    <source>
        <dbReference type="SAM" id="MobiDB-lite"/>
    </source>
</evidence>
<gene>
    <name evidence="2" type="ORF">PLBR_LOCUS7014</name>
</gene>
<evidence type="ECO:0000313" key="3">
    <source>
        <dbReference type="Proteomes" id="UP000290189"/>
    </source>
</evidence>
<sequence>MDVPHGTSPVSPRVAWIAPDDDDDTDDDDGAPDRWTHQAVDPEAESHTDACAPREAMPPAATETRLRRFELTPWPRDGDYHPAVDAADPFANGATFDEYMSRCQQQPTAPPQWDARAVLVGLLQRQSIAKRPRAPDW</sequence>
<reference evidence="2 3" key="1">
    <citation type="submission" date="2018-03" db="EMBL/GenBank/DDBJ databases">
        <authorList>
            <person name="Fogelqvist J."/>
        </authorList>
    </citation>
    <scope>NUCLEOTIDE SEQUENCE [LARGE SCALE GENOMIC DNA]</scope>
</reference>
<protein>
    <submittedName>
        <fullName evidence="2">Uncharacterized protein</fullName>
    </submittedName>
</protein>
<name>A0A3P3YI46_PLABS</name>